<dbReference type="SUPFAM" id="SSF64182">
    <property type="entry name" value="DHH phosphoesterases"/>
    <property type="match status" value="1"/>
</dbReference>
<name>A0A2M7BEG9_9BACT</name>
<feature type="domain" description="DDH" evidence="1">
    <location>
        <begin position="19"/>
        <end position="164"/>
    </location>
</feature>
<protein>
    <submittedName>
        <fullName evidence="3">Uncharacterized protein</fullName>
    </submittedName>
</protein>
<gene>
    <name evidence="3" type="ORF">COS54_01010</name>
</gene>
<evidence type="ECO:0000259" key="2">
    <source>
        <dbReference type="Pfam" id="PF02272"/>
    </source>
</evidence>
<evidence type="ECO:0000259" key="1">
    <source>
        <dbReference type="Pfam" id="PF01368"/>
    </source>
</evidence>
<dbReference type="Pfam" id="PF02272">
    <property type="entry name" value="DHHA1"/>
    <property type="match status" value="1"/>
</dbReference>
<dbReference type="Gene3D" id="3.10.310.30">
    <property type="match status" value="1"/>
</dbReference>
<evidence type="ECO:0000313" key="4">
    <source>
        <dbReference type="Proteomes" id="UP000229631"/>
    </source>
</evidence>
<dbReference type="PANTHER" id="PTHR47618">
    <property type="entry name" value="BIFUNCTIONAL OLIGORIBONUCLEASE AND PAP PHOSPHATASE NRNA"/>
    <property type="match status" value="1"/>
</dbReference>
<feature type="domain" description="DHHA1" evidence="2">
    <location>
        <begin position="261"/>
        <end position="328"/>
    </location>
</feature>
<dbReference type="InterPro" id="IPR051319">
    <property type="entry name" value="Oligoribo/pAp-PDE_c-di-AMP_PDE"/>
</dbReference>
<comment type="caution">
    <text evidence="3">The sequence shown here is derived from an EMBL/GenBank/DDBJ whole genome shotgun (WGS) entry which is preliminary data.</text>
</comment>
<dbReference type="PANTHER" id="PTHR47618:SF1">
    <property type="entry name" value="BIFUNCTIONAL OLIGORIBONUCLEASE AND PAP PHOSPHATASE NRNA"/>
    <property type="match status" value="1"/>
</dbReference>
<dbReference type="InterPro" id="IPR001667">
    <property type="entry name" value="DDH_dom"/>
</dbReference>
<dbReference type="Proteomes" id="UP000229631">
    <property type="component" value="Unassembled WGS sequence"/>
</dbReference>
<reference evidence="4" key="1">
    <citation type="submission" date="2017-09" db="EMBL/GenBank/DDBJ databases">
        <title>Depth-based differentiation of microbial function through sediment-hosted aquifers and enrichment of novel symbionts in the deep terrestrial subsurface.</title>
        <authorList>
            <person name="Probst A.J."/>
            <person name="Ladd B."/>
            <person name="Jarett J.K."/>
            <person name="Geller-Mcgrath D.E."/>
            <person name="Sieber C.M.K."/>
            <person name="Emerson J.B."/>
            <person name="Anantharaman K."/>
            <person name="Thomas B.C."/>
            <person name="Malmstrom R."/>
            <person name="Stieglmeier M."/>
            <person name="Klingl A."/>
            <person name="Woyke T."/>
            <person name="Ryan C.M."/>
            <person name="Banfield J.F."/>
        </authorList>
    </citation>
    <scope>NUCLEOTIDE SEQUENCE [LARGE SCALE GENOMIC DNA]</scope>
</reference>
<dbReference type="AlphaFoldDB" id="A0A2M7BEG9"/>
<dbReference type="InterPro" id="IPR038763">
    <property type="entry name" value="DHH_sf"/>
</dbReference>
<dbReference type="GO" id="GO:0003676">
    <property type="term" value="F:nucleic acid binding"/>
    <property type="evidence" value="ECO:0007669"/>
    <property type="project" value="InterPro"/>
</dbReference>
<dbReference type="EMBL" id="PEVC01000020">
    <property type="protein sequence ID" value="PIV01493.1"/>
    <property type="molecule type" value="Genomic_DNA"/>
</dbReference>
<dbReference type="Gene3D" id="3.90.1640.10">
    <property type="entry name" value="inorganic pyrophosphatase (n-terminal core)"/>
    <property type="match status" value="1"/>
</dbReference>
<proteinExistence type="predicted"/>
<sequence length="331" mass="36704">MTDKKTANKILSEIKKAKKILLALHVSPDPDGAASVLALDLVLQKMGKETKLISYSQIPFEIACLPGIEKIKVVDFAKENLADFDLFIALDSAQARMVTRSPWPEKFPPNFKIINIDHHVSGEKFGDINLVEIVSSTAEVLYDLFLAWGIKIGKEVAYLLFWGIFADTGCFQYPSTTPKVLRTAADLLENGGSLNDCVLLDFRSYNFKTLKYWGRILANMQMDESGLFIWSKITRAENEELGVNPTEIMSAATLFAPIVFGTKFGIILHEEKENLVRGSLRSRVEDFDVSKIAEAFSGGGHQRAAGFSLALPMAEAEKKVLAVARKLVARQ</sequence>
<organism evidence="3 4">
    <name type="scientific">Candidatus Shapirobacteria bacterium CG03_land_8_20_14_0_80_39_12</name>
    <dbReference type="NCBI Taxonomy" id="1974879"/>
    <lineage>
        <taxon>Bacteria</taxon>
        <taxon>Candidatus Shapironibacteriota</taxon>
    </lineage>
</organism>
<dbReference type="Pfam" id="PF01368">
    <property type="entry name" value="DHH"/>
    <property type="match status" value="1"/>
</dbReference>
<evidence type="ECO:0000313" key="3">
    <source>
        <dbReference type="EMBL" id="PIV01493.1"/>
    </source>
</evidence>
<accession>A0A2M7BEG9</accession>
<dbReference type="InterPro" id="IPR003156">
    <property type="entry name" value="DHHA1_dom"/>
</dbReference>